<protein>
    <submittedName>
        <fullName evidence="2">Uncharacterized protein</fullName>
    </submittedName>
</protein>
<organism evidence="2 3">
    <name type="scientific">Planobispora longispora</name>
    <dbReference type="NCBI Taxonomy" id="28887"/>
    <lineage>
        <taxon>Bacteria</taxon>
        <taxon>Bacillati</taxon>
        <taxon>Actinomycetota</taxon>
        <taxon>Actinomycetes</taxon>
        <taxon>Streptosporangiales</taxon>
        <taxon>Streptosporangiaceae</taxon>
        <taxon>Planobispora</taxon>
    </lineage>
</organism>
<comment type="caution">
    <text evidence="2">The sequence shown here is derived from an EMBL/GenBank/DDBJ whole genome shotgun (WGS) entry which is preliminary data.</text>
</comment>
<gene>
    <name evidence="2" type="ORF">Plo01_25710</name>
</gene>
<sequence>MNVTRLTRGAAATLSHTFYVGETATDSSVAVSASVVDASGQAVAGPLNASHSGAGTGRYTVTLPAQATLAALTVAWSATIGGQAVVERDIVEVVGGFLFSLAEARASDPIFADVAKYPLADLVRLRQEVEEECETITGRAFVPRYRRLVLDGSGGRDLVLPDGGDDLVAGILLRGVRLPIRSASIAPRVGQAAVPLTVDQLGALTVTRDGLLRRTDYGIWTEGSGNVVLEYEYGNDYPPADLKAAALLRLRSRATMARSGIPDRAISFTVAEGGTYRLSTPNASRTGIPDVDAAYDRYSRGAGGGQNGGPAPASRTLDYNPQRGSLFHGGWR</sequence>
<dbReference type="EMBL" id="BOOH01000019">
    <property type="protein sequence ID" value="GIH76142.1"/>
    <property type="molecule type" value="Genomic_DNA"/>
</dbReference>
<dbReference type="Proteomes" id="UP000616724">
    <property type="component" value="Unassembled WGS sequence"/>
</dbReference>
<evidence type="ECO:0000313" key="3">
    <source>
        <dbReference type="Proteomes" id="UP000616724"/>
    </source>
</evidence>
<accession>A0A8J3W4U4</accession>
<feature type="region of interest" description="Disordered" evidence="1">
    <location>
        <begin position="296"/>
        <end position="332"/>
    </location>
</feature>
<name>A0A8J3W4U4_9ACTN</name>
<keyword evidence="3" id="KW-1185">Reference proteome</keyword>
<reference evidence="2 3" key="1">
    <citation type="submission" date="2021-01" db="EMBL/GenBank/DDBJ databases">
        <title>Whole genome shotgun sequence of Planobispora longispora NBRC 13918.</title>
        <authorList>
            <person name="Komaki H."/>
            <person name="Tamura T."/>
        </authorList>
    </citation>
    <scope>NUCLEOTIDE SEQUENCE [LARGE SCALE GENOMIC DNA]</scope>
    <source>
        <strain evidence="2 3">NBRC 13918</strain>
    </source>
</reference>
<evidence type="ECO:0000256" key="1">
    <source>
        <dbReference type="SAM" id="MobiDB-lite"/>
    </source>
</evidence>
<dbReference type="RefSeq" id="WP_203890754.1">
    <property type="nucleotide sequence ID" value="NZ_BOOH01000019.1"/>
</dbReference>
<evidence type="ECO:0000313" key="2">
    <source>
        <dbReference type="EMBL" id="GIH76142.1"/>
    </source>
</evidence>
<proteinExistence type="predicted"/>
<dbReference type="AlphaFoldDB" id="A0A8J3W4U4"/>